<dbReference type="RefSeq" id="WP_100883932.1">
    <property type="nucleotide sequence ID" value="NZ_JAAORC010000002.1"/>
</dbReference>
<gene>
    <name evidence="2" type="ORF">HA142_07145</name>
</gene>
<evidence type="ECO:0000313" key="2">
    <source>
        <dbReference type="EMBL" id="MBO8223287.1"/>
    </source>
</evidence>
<dbReference type="Gene3D" id="3.40.50.720">
    <property type="entry name" value="NAD(P)-binding Rossmann-like Domain"/>
    <property type="match status" value="1"/>
</dbReference>
<feature type="domain" description="Mannitol dehydrogenase C-terminal" evidence="1">
    <location>
        <begin position="185"/>
        <end position="317"/>
    </location>
</feature>
<dbReference type="Gene3D" id="1.10.1040.10">
    <property type="entry name" value="N-(1-d-carboxylethyl)-l-norvaline Dehydrogenase, domain 2"/>
    <property type="match status" value="1"/>
</dbReference>
<evidence type="ECO:0000259" key="1">
    <source>
        <dbReference type="Pfam" id="PF08125"/>
    </source>
</evidence>
<dbReference type="GO" id="GO:0008926">
    <property type="term" value="F:mannitol-1-phosphate 5-dehydrogenase activity"/>
    <property type="evidence" value="ECO:0007669"/>
    <property type="project" value="TreeGrafter"/>
</dbReference>
<dbReference type="AlphaFoldDB" id="A0A8I1X5W1"/>
<dbReference type="SUPFAM" id="SSF48179">
    <property type="entry name" value="6-phosphogluconate dehydrogenase C-terminal domain-like"/>
    <property type="match status" value="1"/>
</dbReference>
<evidence type="ECO:0000313" key="3">
    <source>
        <dbReference type="Proteomes" id="UP000666562"/>
    </source>
</evidence>
<dbReference type="InterPro" id="IPR008927">
    <property type="entry name" value="6-PGluconate_DH-like_C_sf"/>
</dbReference>
<protein>
    <recommendedName>
        <fullName evidence="1">Mannitol dehydrogenase C-terminal domain-containing protein</fullName>
    </recommendedName>
</protein>
<organism evidence="2 3">
    <name type="scientific">Prochlorococcus marinus str. XMU1401</name>
    <dbReference type="NCBI Taxonomy" id="2052594"/>
    <lineage>
        <taxon>Bacteria</taxon>
        <taxon>Bacillati</taxon>
        <taxon>Cyanobacteriota</taxon>
        <taxon>Cyanophyceae</taxon>
        <taxon>Synechococcales</taxon>
        <taxon>Prochlorococcaceae</taxon>
        <taxon>Prochlorococcus</taxon>
    </lineage>
</organism>
<comment type="caution">
    <text evidence="2">The sequence shown here is derived from an EMBL/GenBank/DDBJ whole genome shotgun (WGS) entry which is preliminary data.</text>
</comment>
<name>A0A8I1X5W1_PROMR</name>
<dbReference type="EMBL" id="JAAORC010000002">
    <property type="protein sequence ID" value="MBO8223287.1"/>
    <property type="molecule type" value="Genomic_DNA"/>
</dbReference>
<dbReference type="PANTHER" id="PTHR30524">
    <property type="entry name" value="MANNITOL-1-PHOSPHATE 5-DEHYDROGENASE"/>
    <property type="match status" value="1"/>
</dbReference>
<proteinExistence type="predicted"/>
<sequence length="371" mass="42521">MNKILIIGSGAIGRGYCPWIFNESIIDFVDSNTNLVDEMNKLKSYSTFMTIDNEYKEKKVVLNKVLSFHQINSSTLDQYNFVITCVGPRNFLKLTDLFTFSKTTVICFENDRSLVKTMRVSTNRSNIYFGIPDVISSNASNPNKENWPKLSLITENGKTYVEDGAKALGGDIVYVDENEIKKQWAAKLYIHNTPHCIAAYLGSLCRKTYLHEAMVEEKTRKIVEQATIEMKKMVEKEFKLEEDFTSFYAKKELNRFSNNLLFDPVLRVAREPFRKLGLNDRLIGAAKKAFANNIYPESILLGIMSAFLFDVSTDQDALISPLFNSMQPDDFLSVIIRLPRNDIIYDALLKKWNSRKELLMNLKNEIIASNN</sequence>
<dbReference type="PANTHER" id="PTHR30524:SF0">
    <property type="entry name" value="ALTRONATE OXIDOREDUCTASE-RELATED"/>
    <property type="match status" value="1"/>
</dbReference>
<dbReference type="InterPro" id="IPR013118">
    <property type="entry name" value="Mannitol_DH_C"/>
</dbReference>
<dbReference type="GO" id="GO:0005829">
    <property type="term" value="C:cytosol"/>
    <property type="evidence" value="ECO:0007669"/>
    <property type="project" value="TreeGrafter"/>
</dbReference>
<dbReference type="GO" id="GO:0019592">
    <property type="term" value="P:mannitol catabolic process"/>
    <property type="evidence" value="ECO:0007669"/>
    <property type="project" value="TreeGrafter"/>
</dbReference>
<accession>A0A8I1X5W1</accession>
<dbReference type="InterPro" id="IPR013328">
    <property type="entry name" value="6PGD_dom2"/>
</dbReference>
<reference evidence="2" key="1">
    <citation type="submission" date="2020-03" db="EMBL/GenBank/DDBJ databases">
        <title>Genome differentiation and subclade ecological adaptation of Prochlorococcus HLII clade in the global ocean.</title>
        <authorList>
            <person name="Yan W."/>
            <person name="Fen X."/>
            <person name="Zhang W."/>
        </authorList>
    </citation>
    <scope>NUCLEOTIDE SEQUENCE</scope>
    <source>
        <strain evidence="2">XMU1401</strain>
    </source>
</reference>
<dbReference type="Proteomes" id="UP000666562">
    <property type="component" value="Unassembled WGS sequence"/>
</dbReference>
<dbReference type="Pfam" id="PF08125">
    <property type="entry name" value="Mannitol_dh_C"/>
    <property type="match status" value="1"/>
</dbReference>